<proteinExistence type="predicted"/>
<dbReference type="EMBL" id="JAFKCT010000001">
    <property type="protein sequence ID" value="MBN7809808.1"/>
    <property type="molecule type" value="Genomic_DNA"/>
</dbReference>
<dbReference type="RefSeq" id="WP_206576606.1">
    <property type="nucleotide sequence ID" value="NZ_JAFKCT010000001.1"/>
</dbReference>
<gene>
    <name evidence="2" type="ORF">J0A68_02510</name>
</gene>
<keyword evidence="1" id="KW-1277">Toxin-antitoxin system</keyword>
<name>A0ABS3BYQ5_9BACT</name>
<comment type="caution">
    <text evidence="2">The sequence shown here is derived from an EMBL/GenBank/DDBJ whole genome shotgun (WGS) entry which is preliminary data.</text>
</comment>
<reference evidence="2 3" key="1">
    <citation type="submission" date="2021-03" db="EMBL/GenBank/DDBJ databases">
        <title>novel species isolated from a fishpond in China.</title>
        <authorList>
            <person name="Lu H."/>
            <person name="Cai Z."/>
        </authorList>
    </citation>
    <scope>NUCLEOTIDE SEQUENCE [LARGE SCALE GENOMIC DNA]</scope>
    <source>
        <strain evidence="2 3">H41</strain>
    </source>
</reference>
<accession>A0ABS3BYQ5</accession>
<sequence>MSFVLSQEAIEDLSRIYRYGYFNFGETQADHYFDGLYDSFERISQSPLQFPSAAHVREGYRYSVYLSHTIYFRMIPNIGCEIVRIIGREEF</sequence>
<dbReference type="InterPro" id="IPR035093">
    <property type="entry name" value="RelE/ParE_toxin_dom_sf"/>
</dbReference>
<evidence type="ECO:0000313" key="2">
    <source>
        <dbReference type="EMBL" id="MBN7809808.1"/>
    </source>
</evidence>
<dbReference type="Gene3D" id="3.30.2310.20">
    <property type="entry name" value="RelE-like"/>
    <property type="match status" value="1"/>
</dbReference>
<evidence type="ECO:0000256" key="1">
    <source>
        <dbReference type="ARBA" id="ARBA00022649"/>
    </source>
</evidence>
<protein>
    <submittedName>
        <fullName evidence="2">Type II toxin-antitoxin system RelE/ParE family toxin</fullName>
    </submittedName>
</protein>
<organism evidence="2 3">
    <name type="scientific">Algoriphagus oliviformis</name>
    <dbReference type="NCBI Taxonomy" id="2811231"/>
    <lineage>
        <taxon>Bacteria</taxon>
        <taxon>Pseudomonadati</taxon>
        <taxon>Bacteroidota</taxon>
        <taxon>Cytophagia</taxon>
        <taxon>Cytophagales</taxon>
        <taxon>Cyclobacteriaceae</taxon>
        <taxon>Algoriphagus</taxon>
    </lineage>
</organism>
<dbReference type="Pfam" id="PF05016">
    <property type="entry name" value="ParE_toxin"/>
    <property type="match status" value="1"/>
</dbReference>
<dbReference type="Proteomes" id="UP000664317">
    <property type="component" value="Unassembled WGS sequence"/>
</dbReference>
<dbReference type="InterPro" id="IPR007712">
    <property type="entry name" value="RelE/ParE_toxin"/>
</dbReference>
<keyword evidence="3" id="KW-1185">Reference proteome</keyword>
<evidence type="ECO:0000313" key="3">
    <source>
        <dbReference type="Proteomes" id="UP000664317"/>
    </source>
</evidence>